<reference evidence="4 5" key="1">
    <citation type="submission" date="2015-02" db="EMBL/GenBank/DDBJ databases">
        <title>Improved understanding of the partial-nitritation anammox process through 23 genomes representing the majority of the microbial community.</title>
        <authorList>
            <person name="Speth D.R."/>
            <person name="In T Zandt M."/>
            <person name="Guerrero Cruz S."/>
            <person name="Jetten M.S."/>
            <person name="Dutilh B.E."/>
        </authorList>
    </citation>
    <scope>NUCLEOTIDE SEQUENCE [LARGE SCALE GENOMIC DNA]</scope>
    <source>
        <strain evidence="4">OLB20</strain>
    </source>
</reference>
<feature type="compositionally biased region" description="Low complexity" evidence="1">
    <location>
        <begin position="1622"/>
        <end position="1645"/>
    </location>
</feature>
<dbReference type="NCBIfam" id="TIGR01451">
    <property type="entry name" value="B_ant_repeat"/>
    <property type="match status" value="4"/>
</dbReference>
<evidence type="ECO:0000256" key="1">
    <source>
        <dbReference type="SAM" id="MobiDB-lite"/>
    </source>
</evidence>
<keyword evidence="2" id="KW-1133">Transmembrane helix</keyword>
<dbReference type="PATRIC" id="fig|1617426.3.peg.1353"/>
<keyword evidence="2" id="KW-0812">Transmembrane</keyword>
<evidence type="ECO:0000313" key="4">
    <source>
        <dbReference type="EMBL" id="KXK26078.1"/>
    </source>
</evidence>
<feature type="region of interest" description="Disordered" evidence="1">
    <location>
        <begin position="375"/>
        <end position="394"/>
    </location>
</feature>
<dbReference type="PANTHER" id="PTHR34819:SF3">
    <property type="entry name" value="CELL SURFACE PROTEIN"/>
    <property type="match status" value="1"/>
</dbReference>
<dbReference type="EMBL" id="JYNZ01000005">
    <property type="protein sequence ID" value="KXK26078.1"/>
    <property type="molecule type" value="Genomic_DNA"/>
</dbReference>
<feature type="region of interest" description="Disordered" evidence="1">
    <location>
        <begin position="1260"/>
        <end position="1297"/>
    </location>
</feature>
<feature type="compositionally biased region" description="Polar residues" evidence="1">
    <location>
        <begin position="1266"/>
        <end position="1277"/>
    </location>
</feature>
<evidence type="ECO:0000259" key="3">
    <source>
        <dbReference type="Pfam" id="PF01345"/>
    </source>
</evidence>
<feature type="domain" description="DUF11" evidence="3">
    <location>
        <begin position="1828"/>
        <end position="1951"/>
    </location>
</feature>
<protein>
    <recommendedName>
        <fullName evidence="3">DUF11 domain-containing protein</fullName>
    </recommendedName>
</protein>
<feature type="transmembrane region" description="Helical" evidence="2">
    <location>
        <begin position="2742"/>
        <end position="2766"/>
    </location>
</feature>
<feature type="region of interest" description="Disordered" evidence="1">
    <location>
        <begin position="2278"/>
        <end position="2298"/>
    </location>
</feature>
<feature type="region of interest" description="Disordered" evidence="1">
    <location>
        <begin position="2420"/>
        <end position="2441"/>
    </location>
</feature>
<feature type="domain" description="DUF11" evidence="3">
    <location>
        <begin position="1509"/>
        <end position="1621"/>
    </location>
</feature>
<feature type="region of interest" description="Disordered" evidence="1">
    <location>
        <begin position="1947"/>
        <end position="1973"/>
    </location>
</feature>
<keyword evidence="2" id="KW-0472">Membrane</keyword>
<proteinExistence type="predicted"/>
<dbReference type="Gene3D" id="2.60.40.740">
    <property type="match status" value="4"/>
</dbReference>
<feature type="domain" description="DUF11" evidence="3">
    <location>
        <begin position="2309"/>
        <end position="2440"/>
    </location>
</feature>
<feature type="region of interest" description="Disordered" evidence="1">
    <location>
        <begin position="1620"/>
        <end position="1651"/>
    </location>
</feature>
<sequence>MVRVAYSGKDIPHMRNRFARLPHKARAVFRRPAFRAVSVFSLILFLLAPVFLPLLVSAAPVPSLVVSLPAETLIGEDVSFSISFQNTGTNEGYGPFIDLIFPFTGADGIYPFSPGLEEDGLDFVSASFLSTPLTTSVFQFTDTEPCVDHPYAVDTSGQPISICGTPGDKLVVLQLPFGSFVPGQPDVDVSVNATLHNWADAGTDLTVQARGGFQFGATPANDFTTDPSVLNTFSDYDTTPTVFSIRKNYVGPEDETASGQNFPREFNLFVDIADSLTLTDFVMNDNLDNRVVYDGFGSSSPSATITDTPGTPGAQNPPANNLTLEWASLTGTTSGTDASASFDFYVDRLDANAASVINPTAGGCVNIPNDISATADWDPDDPRDSITPVSSDVTPTDETFEACSMVIQKSVAMASDTGPAGYTPGDIVQYTLNFQVSDYFALSDVIINDLMSDGQRFDTGFTPTLSFTSHGVSTSGAMDPSSFTVTDHFTGGAPAVPPIEGTQEVSFDISGELSTRSYISGSDLIGGCVPFGGGAIDCTGSSATTGTLVFRAEIQELFTDEYAPQNDNVDQGDILTNSVEISGQILVNSTLAGTGNYVSEGSGATFSILNGALAVKDIYAINGITGSYSTPAIGPGDTVTYRIRFEMPTSDVEDLVITDYLPLPVFEATEITTFDPTVNATVPPAGTVKFGANDTFFALTGITPILTNDGTSNTFTLDYGSNQEVTEVSSVIELYVTVTASDEPFADGLFLTNQAQSTQGTTNSTTETATQIVQVELTLPNLQITKGIIATDGPAGVFDPAPPAPESVTAPDTAGFRFGGTVSSSDLDANPMDSNLSDVDSDDLVSFVIVVENTGQGVNGAFDVGISDTLPADFVIPVAGNGLNLRVTDGAGNPLSWTAADGTDTVPLFEDGIILDDGVTGALDAYDTSSGGNIALITYDLQIVNDVEPESLIENTATLFQYASTEGGPDFVSINQTDAAEVSGTKAPDISKSYTTTNHAGSTDPDVVVGEQITYEVVLDIPEGEMTGTDLTDTLDSGLALLGIDSIVASSGDVTTSHAGGFAGVAADIVVTNSGRTIEFPFDTITNVNTDDGVTETITVTYTVVVLNNNQIYRDRARNNSAVFTYQNGTVSDSASNVNVAEPTLQITKTPSPTSADAGDTVTFTLVISHTGASDANAYDVQLEDIIPTGMTYVAASVSHDAGLAPDNGPSESGGTISATWNTFPDDGSTSTISFDVTIDSTVPLGGTVTNTAGIEWTSLPGDITADQSTYASPSTERTGDTGNPGGSENDYTTSANGPVSILSVNPVKTIAATSEASTTALSGIERVTVGEIVRYRMVIRVAESTATNLQLRDNLSTGMQFIDDGTAMVAFVSNDAGITSSTLIPGSIGCDGGSNPDIAFTGNQTTVSGITPECPLPDSAVSNSAGSDVDTYASGTDIYFKLGNVVNDDRDGDDELIVVEFNALVRNEASNVSATNRDNTFNVFENGSSVAVSTTGNSSRVRIAEPVVSVAKAVTVAPTDAGDALQYTITVTNTDTSVNGASAFDFTVTDTVPAEAAVQSVSVSTPNGYTDNSSGQNVSVVLDTLGKGQAATITINTFVSSVVQPEEIISNSASAVWTSLPGTNGTTGNPTGSANSGSAGTATGERTGQDGVGLLNDYTASSTANTSVGSVIIDKLSPSPTSYPIGSSVDYDIRVTLPEGTVSNVVVTDFVPAGMDYTGYQVITTSGTNLPQTFAGSVPAPSVSGGTGSGSDVSFTFSSISTTADNDTGNNSFLVRVTLVILNELTTQRGDTLGNTAGLVFDNPNGPGTLAENDLVPENITVLEPILQLTKTASSVPAEVEAGTTVEYEIEVQHHANSNSTAHDVVINDPAQSNLTITGVSVNVTGSISTPSSTFTGNTVRVPASGSFDLPDDGTIVTVTVTATVSAGASETITNIADTTWASTDLPNTNARTDGSGEYDLAESGATGLNDYETSDDDMLVTTSDPTAVKSIAQTSLATTSDASDPVELTPGEEVTFFILIGIGEGTTTSLQVLDDLAPNIEYVSHAVVTNAAASYGNMAQNFSGTIPAPSCTGCTPGSDGADLTFDFSNIVNTVDGNGLNDFFGLQIVARLTDNPINDGLPSGTTDFSNSATVQANVPTGPVIDAGTVDMTVVEPDVTITKEFDTGTDPDQASPYDIATVTIVIGNDGSTDAYDITWEDDLESIQAGVFNYQNDLGVVCTGGVPVTMTVDDTADPLLTGQLGRLPAGESCTVTFSVELDGTIDQGTYPTVTNETAVTSFDNHPSSPAEQRSQGPVTASDTITVAVVDLEIVKDDSDTEVDPGDTAIYTLSVTNNGLADATGITVTETVPANTQFDASNSTVGWTCTPDSAPGAACTFDLSTHLGSALAGNGGTTDIYFALTVDNPVAPGTVSIANTASVEDDGASGVDPTPGDNTDTDTNAMGNVVDLIIVKTAADTETTFNTDLVFTLEYENVGTVDAENVEITETVPTDSEFNPTLSAPGWSCTPDNLAGSTCTLALGTVAENTSGSVEFAVTTGDYALGVYSEIENTASIADDGTYGPDSNPSDNTSTATVPVLYTNVFDPPSAQKTFNDDELPEMEWVMVWINDGNTVALNVRIVDPVPAGTTYIPGSFVCEPRGVSATTLCEYDSLNNQVVWEGSIGPDTGGTTEDDSDNEVVLTFKTSVPAEIEMLENQAMVYWDDNMDGNVDDDILAGQTAGMSNDPDTTEAGDPTIWERPELAATGAVLTVPALLATLIIAAVIAVNIQQQRGITLHGFIHLRKHSGVADRIRFRR</sequence>
<accession>A0A136LWQ3</accession>
<evidence type="ECO:0000256" key="2">
    <source>
        <dbReference type="SAM" id="Phobius"/>
    </source>
</evidence>
<name>A0A136LWQ3_9BACT</name>
<dbReference type="Pfam" id="PF01345">
    <property type="entry name" value="DUF11"/>
    <property type="match status" value="5"/>
</dbReference>
<dbReference type="InterPro" id="IPR047589">
    <property type="entry name" value="DUF11_rpt"/>
</dbReference>
<comment type="caution">
    <text evidence="4">The sequence shown here is derived from an EMBL/GenBank/DDBJ whole genome shotgun (WGS) entry which is preliminary data.</text>
</comment>
<organism evidence="4 5">
    <name type="scientific">candidate division WS6 bacterium OLB20</name>
    <dbReference type="NCBI Taxonomy" id="1617426"/>
    <lineage>
        <taxon>Bacteria</taxon>
        <taxon>Candidatus Dojkabacteria</taxon>
    </lineage>
</organism>
<gene>
    <name evidence="4" type="ORF">TR69_WS6001001372</name>
</gene>
<feature type="domain" description="DUF11" evidence="3">
    <location>
        <begin position="2449"/>
        <end position="2576"/>
    </location>
</feature>
<dbReference type="Proteomes" id="UP000070457">
    <property type="component" value="Unassembled WGS sequence"/>
</dbReference>
<feature type="domain" description="DUF11" evidence="3">
    <location>
        <begin position="1145"/>
        <end position="1258"/>
    </location>
</feature>
<dbReference type="STRING" id="1617426.TR69_WS6001001372"/>
<dbReference type="InterPro" id="IPR001434">
    <property type="entry name" value="OmcB-like_DUF11"/>
</dbReference>
<feature type="compositionally biased region" description="Low complexity" evidence="1">
    <location>
        <begin position="2430"/>
        <end position="2441"/>
    </location>
</feature>
<evidence type="ECO:0000313" key="5">
    <source>
        <dbReference type="Proteomes" id="UP000070457"/>
    </source>
</evidence>
<dbReference type="InterPro" id="IPR051172">
    <property type="entry name" value="Chlamydia_OmcB"/>
</dbReference>
<dbReference type="PANTHER" id="PTHR34819">
    <property type="entry name" value="LARGE CYSTEINE-RICH PERIPLASMIC PROTEIN OMCB"/>
    <property type="match status" value="1"/>
</dbReference>